<sequence>MGVLGLDDLRQKVRLNTFGFFTNGYMDVTVSGLSIKGFTNLPEVGNWLFGFSLDRTKNDGFSTYLDQDIHNCILKNTGSRPKDAALLQLNFSDKSVCLSIADDNLLPHITFSTPKEDSKTSATKSPPEKPEAKAPAAKKERRDAGEQSRGPAGLYRCMQCLYGTVVVENPRKKDYISHHAVQQKS</sequence>
<keyword evidence="3" id="KW-1185">Reference proteome</keyword>
<dbReference type="Proteomes" id="UP000824782">
    <property type="component" value="Unassembled WGS sequence"/>
</dbReference>
<dbReference type="AlphaFoldDB" id="A0AAV6YFH8"/>
<evidence type="ECO:0000313" key="2">
    <source>
        <dbReference type="EMBL" id="KAG8535801.1"/>
    </source>
</evidence>
<reference evidence="2" key="1">
    <citation type="thesis" date="2020" institute="ProQuest LLC" country="789 East Eisenhower Parkway, Ann Arbor, MI, USA">
        <title>Comparative Genomics and Chromosome Evolution.</title>
        <authorList>
            <person name="Mudd A.B."/>
        </authorList>
    </citation>
    <scope>NUCLEOTIDE SEQUENCE</scope>
    <source>
        <strain evidence="2">237g6f4</strain>
        <tissue evidence="2">Blood</tissue>
    </source>
</reference>
<name>A0AAV6YFH8_ENGPU</name>
<gene>
    <name evidence="2" type="ORF">GDO81_027749</name>
</gene>
<feature type="compositionally biased region" description="Basic and acidic residues" evidence="1">
    <location>
        <begin position="126"/>
        <end position="146"/>
    </location>
</feature>
<protein>
    <submittedName>
        <fullName evidence="2">Uncharacterized protein</fullName>
    </submittedName>
</protein>
<dbReference type="EMBL" id="WNYA01057133">
    <property type="protein sequence ID" value="KAG8535801.1"/>
    <property type="molecule type" value="Genomic_DNA"/>
</dbReference>
<comment type="caution">
    <text evidence="2">The sequence shown here is derived from an EMBL/GenBank/DDBJ whole genome shotgun (WGS) entry which is preliminary data.</text>
</comment>
<feature type="region of interest" description="Disordered" evidence="1">
    <location>
        <begin position="111"/>
        <end position="151"/>
    </location>
</feature>
<evidence type="ECO:0000256" key="1">
    <source>
        <dbReference type="SAM" id="MobiDB-lite"/>
    </source>
</evidence>
<evidence type="ECO:0000313" key="3">
    <source>
        <dbReference type="Proteomes" id="UP000824782"/>
    </source>
</evidence>
<accession>A0AAV6YFH8</accession>
<organism evidence="2 3">
    <name type="scientific">Engystomops pustulosus</name>
    <name type="common">Tungara frog</name>
    <name type="synonym">Physalaemus pustulosus</name>
    <dbReference type="NCBI Taxonomy" id="76066"/>
    <lineage>
        <taxon>Eukaryota</taxon>
        <taxon>Metazoa</taxon>
        <taxon>Chordata</taxon>
        <taxon>Craniata</taxon>
        <taxon>Vertebrata</taxon>
        <taxon>Euteleostomi</taxon>
        <taxon>Amphibia</taxon>
        <taxon>Batrachia</taxon>
        <taxon>Anura</taxon>
        <taxon>Neobatrachia</taxon>
        <taxon>Hyloidea</taxon>
        <taxon>Leptodactylidae</taxon>
        <taxon>Leiuperinae</taxon>
        <taxon>Engystomops</taxon>
    </lineage>
</organism>
<proteinExistence type="predicted"/>